<evidence type="ECO:0008006" key="3">
    <source>
        <dbReference type="Google" id="ProtNLM"/>
    </source>
</evidence>
<evidence type="ECO:0000313" key="2">
    <source>
        <dbReference type="Proteomes" id="UP001530400"/>
    </source>
</evidence>
<dbReference type="InterPro" id="IPR050792">
    <property type="entry name" value="ADP-ribosylglycohydrolase"/>
</dbReference>
<protein>
    <recommendedName>
        <fullName evidence="3">ADP-ribosylglycohydrolase</fullName>
    </recommendedName>
</protein>
<dbReference type="Gene3D" id="1.10.4080.10">
    <property type="entry name" value="ADP-ribosylation/Crystallin J1"/>
    <property type="match status" value="1"/>
</dbReference>
<dbReference type="AlphaFoldDB" id="A0ABD3P2G4"/>
<evidence type="ECO:0000313" key="1">
    <source>
        <dbReference type="EMBL" id="KAL3781939.1"/>
    </source>
</evidence>
<dbReference type="InterPro" id="IPR036705">
    <property type="entry name" value="Ribosyl_crysJ1_sf"/>
</dbReference>
<organism evidence="1 2">
    <name type="scientific">Cyclotella atomus</name>
    <dbReference type="NCBI Taxonomy" id="382360"/>
    <lineage>
        <taxon>Eukaryota</taxon>
        <taxon>Sar</taxon>
        <taxon>Stramenopiles</taxon>
        <taxon>Ochrophyta</taxon>
        <taxon>Bacillariophyta</taxon>
        <taxon>Coscinodiscophyceae</taxon>
        <taxon>Thalassiosirophycidae</taxon>
        <taxon>Stephanodiscales</taxon>
        <taxon>Stephanodiscaceae</taxon>
        <taxon>Cyclotella</taxon>
    </lineage>
</organism>
<dbReference type="EMBL" id="JALLPJ020000826">
    <property type="protein sequence ID" value="KAL3781939.1"/>
    <property type="molecule type" value="Genomic_DNA"/>
</dbReference>
<keyword evidence="2" id="KW-1185">Reference proteome</keyword>
<dbReference type="Proteomes" id="UP001530400">
    <property type="component" value="Unassembled WGS sequence"/>
</dbReference>
<dbReference type="SUPFAM" id="SSF101478">
    <property type="entry name" value="ADP-ribosylglycohydrolase"/>
    <property type="match status" value="1"/>
</dbReference>
<comment type="caution">
    <text evidence="1">The sequence shown here is derived from an EMBL/GenBank/DDBJ whole genome shotgun (WGS) entry which is preliminary data.</text>
</comment>
<gene>
    <name evidence="1" type="ORF">ACHAWO_002659</name>
</gene>
<name>A0ABD3P2G4_9STRA</name>
<sequence length="414" mass="45337">MLKGSHLLLPFAIICNHSTTSMTAPAQSIVESRIRGALWGIFSGDALASPTHWYYGGFPQIQRDYGRNGITGYTKPAMNLSGSILNKSDPNGGGRLKFLSRENNVSIIGDVINHGKLMYWDPKQSIHYHATLQAGENTLEVQLVRVLMKSIVANSGCFDEDHFRQAYIDFMTTEGSHNDTYASTCHRMFFANMIFNKREPKDCPDNDGHNVDTIDGLVLPTVTALAETARQFTLSRGSNIDGDARTAIELAAAKTAAVTRSSDLLRNVSGVWANLVASTVMIPTKDANDQTIETTLIKTARQLGVRDPQPNTKDQMTACYLAQSLPPTLDMIAKYARQTSDATCWQALLANANVGGENVHRGAILGAILGALAGDDSLPSEMKDGLYDRENLQREIDEFIESILNKTPNVKKEL</sequence>
<accession>A0ABD3P2G4</accession>
<dbReference type="InterPro" id="IPR005502">
    <property type="entry name" value="Ribosyl_crysJ1"/>
</dbReference>
<dbReference type="PANTHER" id="PTHR16222">
    <property type="entry name" value="ADP-RIBOSYLGLYCOHYDROLASE"/>
    <property type="match status" value="1"/>
</dbReference>
<dbReference type="Pfam" id="PF03747">
    <property type="entry name" value="ADP_ribosyl_GH"/>
    <property type="match status" value="1"/>
</dbReference>
<proteinExistence type="predicted"/>
<reference evidence="1 2" key="1">
    <citation type="submission" date="2024-10" db="EMBL/GenBank/DDBJ databases">
        <title>Updated reference genomes for cyclostephanoid diatoms.</title>
        <authorList>
            <person name="Roberts W.R."/>
            <person name="Alverson A.J."/>
        </authorList>
    </citation>
    <scope>NUCLEOTIDE SEQUENCE [LARGE SCALE GENOMIC DNA]</scope>
    <source>
        <strain evidence="1 2">AJA010-31</strain>
    </source>
</reference>
<dbReference type="PANTHER" id="PTHR16222:SF34">
    <property type="entry name" value="ADP-RIBOSYLGLYCOHYDROLASE"/>
    <property type="match status" value="1"/>
</dbReference>